<evidence type="ECO:0000256" key="12">
    <source>
        <dbReference type="ARBA" id="ARBA00023224"/>
    </source>
</evidence>
<evidence type="ECO:0000256" key="16">
    <source>
        <dbReference type="SAM" id="Phobius"/>
    </source>
</evidence>
<dbReference type="Proteomes" id="UP000472270">
    <property type="component" value="Unassembled WGS sequence"/>
</dbReference>
<feature type="compositionally biased region" description="Acidic residues" evidence="15">
    <location>
        <begin position="504"/>
        <end position="526"/>
    </location>
</feature>
<evidence type="ECO:0000256" key="2">
    <source>
        <dbReference type="ARBA" id="ARBA00022473"/>
    </source>
</evidence>
<feature type="transmembrane region" description="Helical" evidence="16">
    <location>
        <begin position="181"/>
        <end position="201"/>
    </location>
</feature>
<dbReference type="GO" id="GO:0055037">
    <property type="term" value="C:recycling endosome"/>
    <property type="evidence" value="ECO:0007669"/>
    <property type="project" value="TreeGrafter"/>
</dbReference>
<dbReference type="GO" id="GO:0004930">
    <property type="term" value="F:G protein-coupled receptor activity"/>
    <property type="evidence" value="ECO:0007669"/>
    <property type="project" value="UniProtKB-KW"/>
</dbReference>
<keyword evidence="5 16" id="KW-1133">Transmembrane helix</keyword>
<evidence type="ECO:0000256" key="11">
    <source>
        <dbReference type="ARBA" id="ARBA00023180"/>
    </source>
</evidence>
<keyword evidence="11" id="KW-0325">Glycoprotein</keyword>
<evidence type="ECO:0000256" key="5">
    <source>
        <dbReference type="ARBA" id="ARBA00022989"/>
    </source>
</evidence>
<feature type="transmembrane region" description="Helical" evidence="16">
    <location>
        <begin position="247"/>
        <end position="269"/>
    </location>
</feature>
<evidence type="ECO:0000256" key="13">
    <source>
        <dbReference type="ARBA" id="ARBA00023273"/>
    </source>
</evidence>
<evidence type="ECO:0000256" key="15">
    <source>
        <dbReference type="SAM" id="MobiDB-lite"/>
    </source>
</evidence>
<sequence length="526" mass="58729">MNTSSNESLLGNATDVRDSSAWVVESVVILAIALFVCLGNLLVVLTLYWKPYLLTPSNKFVFSLTLSNLLLSVLVLPFVVASSLNGEWLFGVVWCNFTALLYLLISSASMLTLGAIAIDRYYAVLFPMVYPIKITGNRAAVAIVYLWLHSLLDCLPPLFGWSTFEFDHLKKTCTVAWYRDVSYTAFWVAWCYLIPLFAMLVSRKVHCGPVVVVQEPPSSNRNGRKNSTASVSSVGSRRVLIYAGSHCKALVTILVVVGTFLMTWGPYVLVICTEAVWGRGSVSPGLEPMVTWLSFISAVCHPLIYGLWNKTLRKELLGMCCADRHYRESFISRHRKSRLFSISNRITDLGMPPHLMAMLAGGGQLLETLVFATLQIFFMHQELVTLQRERKNLNCTDIMLLDNCSEGAERSHYSALVSKRRSSVMFEDQVEQQSKGEDQSQCLVKAEIHQVIDSFASSMAKAIESDAKLLLFGTESLTDSVSSCQPAQRSSRYPDGQRDRLESIDEGIVNDDKVEDDEDEIEEICA</sequence>
<dbReference type="Gene3D" id="1.20.1070.10">
    <property type="entry name" value="Rhodopsin 7-helix transmembrane proteins"/>
    <property type="match status" value="1"/>
</dbReference>
<keyword evidence="4 14" id="KW-0812">Transmembrane</keyword>
<feature type="transmembrane region" description="Helical" evidence="16">
    <location>
        <begin position="60"/>
        <end position="79"/>
    </location>
</feature>
<dbReference type="Pfam" id="PF00001">
    <property type="entry name" value="7tm_1"/>
    <property type="match status" value="1"/>
</dbReference>
<dbReference type="PRINTS" id="PR00237">
    <property type="entry name" value="GPCRRHODOPSN"/>
</dbReference>
<evidence type="ECO:0000313" key="18">
    <source>
        <dbReference type="Ensembl" id="ENSSRHP00000073829.1"/>
    </source>
</evidence>
<evidence type="ECO:0000259" key="17">
    <source>
        <dbReference type="PROSITE" id="PS50262"/>
    </source>
</evidence>
<evidence type="ECO:0000256" key="6">
    <source>
        <dbReference type="ARBA" id="ARBA00023040"/>
    </source>
</evidence>
<evidence type="ECO:0000256" key="1">
    <source>
        <dbReference type="ARBA" id="ARBA00004272"/>
    </source>
</evidence>
<feature type="compositionally biased region" description="Polar residues" evidence="15">
    <location>
        <begin position="482"/>
        <end position="491"/>
    </location>
</feature>
<dbReference type="SUPFAM" id="SSF81321">
    <property type="entry name" value="Family A G protein-coupled receptor-like"/>
    <property type="match status" value="1"/>
</dbReference>
<dbReference type="PROSITE" id="PS00237">
    <property type="entry name" value="G_PROTEIN_RECEP_F1_1"/>
    <property type="match status" value="1"/>
</dbReference>
<keyword evidence="6 14" id="KW-0297">G-protein coupled receptor</keyword>
<comment type="similarity">
    <text evidence="14">Belongs to the G-protein coupled receptor 1 family.</text>
</comment>
<proteinExistence type="inferred from homology"/>
<evidence type="ECO:0000256" key="3">
    <source>
        <dbReference type="ARBA" id="ARBA00022475"/>
    </source>
</evidence>
<accession>A0A673LDG7</accession>
<dbReference type="PANTHER" id="PTHR22752:SF10">
    <property type="entry name" value="G-PROTEIN COUPLED RECEPTOR 161"/>
    <property type="match status" value="1"/>
</dbReference>
<feature type="domain" description="G-protein coupled receptors family 1 profile" evidence="17">
    <location>
        <begin position="39"/>
        <end position="305"/>
    </location>
</feature>
<feature type="region of interest" description="Disordered" evidence="15">
    <location>
        <begin position="482"/>
        <end position="526"/>
    </location>
</feature>
<feature type="transmembrane region" description="Helical" evidence="16">
    <location>
        <begin position="289"/>
        <end position="308"/>
    </location>
</feature>
<keyword evidence="9" id="KW-1015">Disulfide bond</keyword>
<protein>
    <submittedName>
        <fullName evidence="18">Si:ch211-237c6.4</fullName>
    </submittedName>
</protein>
<reference evidence="18" key="2">
    <citation type="submission" date="2025-09" db="UniProtKB">
        <authorList>
            <consortium name="Ensembl"/>
        </authorList>
    </citation>
    <scope>IDENTIFICATION</scope>
</reference>
<keyword evidence="7" id="KW-0969">Cilium</keyword>
<keyword evidence="3" id="KW-1003">Cell membrane</keyword>
<keyword evidence="12 14" id="KW-0807">Transducer</keyword>
<evidence type="ECO:0000256" key="10">
    <source>
        <dbReference type="ARBA" id="ARBA00023170"/>
    </source>
</evidence>
<evidence type="ECO:0000256" key="9">
    <source>
        <dbReference type="ARBA" id="ARBA00023157"/>
    </source>
</evidence>
<evidence type="ECO:0000256" key="4">
    <source>
        <dbReference type="ARBA" id="ARBA00022692"/>
    </source>
</evidence>
<feature type="transmembrane region" description="Helical" evidence="16">
    <location>
        <begin position="99"/>
        <end position="118"/>
    </location>
</feature>
<evidence type="ECO:0000256" key="14">
    <source>
        <dbReference type="RuleBase" id="RU000688"/>
    </source>
</evidence>
<dbReference type="PANTHER" id="PTHR22752">
    <property type="entry name" value="G PROTEIN-COUPLED RECEPTOR"/>
    <property type="match status" value="1"/>
</dbReference>
<keyword evidence="2" id="KW-0217">Developmental protein</keyword>
<keyword evidence="19" id="KW-1185">Reference proteome</keyword>
<reference evidence="18" key="1">
    <citation type="submission" date="2025-08" db="UniProtKB">
        <authorList>
            <consortium name="Ensembl"/>
        </authorList>
    </citation>
    <scope>IDENTIFICATION</scope>
</reference>
<dbReference type="InterPro" id="IPR017452">
    <property type="entry name" value="GPCR_Rhodpsn_7TM"/>
</dbReference>
<feature type="transmembrane region" description="Helical" evidence="16">
    <location>
        <begin position="20"/>
        <end position="48"/>
    </location>
</feature>
<evidence type="ECO:0000256" key="7">
    <source>
        <dbReference type="ARBA" id="ARBA00023069"/>
    </source>
</evidence>
<dbReference type="InterPro" id="IPR000276">
    <property type="entry name" value="GPCR_Rhodpsn"/>
</dbReference>
<dbReference type="GO" id="GO:0060170">
    <property type="term" value="C:ciliary membrane"/>
    <property type="evidence" value="ECO:0007669"/>
    <property type="project" value="UniProtKB-SubCell"/>
</dbReference>
<dbReference type="PROSITE" id="PS50262">
    <property type="entry name" value="G_PROTEIN_RECEP_F1_2"/>
    <property type="match status" value="1"/>
</dbReference>
<feature type="transmembrane region" description="Helical" evidence="16">
    <location>
        <begin position="139"/>
        <end position="161"/>
    </location>
</feature>
<evidence type="ECO:0000313" key="19">
    <source>
        <dbReference type="Proteomes" id="UP000472270"/>
    </source>
</evidence>
<comment type="subcellular location">
    <subcellularLocation>
        <location evidence="1">Cell projection</location>
        <location evidence="1">Cilium membrane</location>
        <topology evidence="1">Multi-pass membrane protein</topology>
    </subcellularLocation>
</comment>
<evidence type="ECO:0000256" key="8">
    <source>
        <dbReference type="ARBA" id="ARBA00023136"/>
    </source>
</evidence>
<keyword evidence="10 14" id="KW-0675">Receptor</keyword>
<organism evidence="18 19">
    <name type="scientific">Sinocyclocheilus rhinocerous</name>
    <dbReference type="NCBI Taxonomy" id="307959"/>
    <lineage>
        <taxon>Eukaryota</taxon>
        <taxon>Metazoa</taxon>
        <taxon>Chordata</taxon>
        <taxon>Craniata</taxon>
        <taxon>Vertebrata</taxon>
        <taxon>Euteleostomi</taxon>
        <taxon>Actinopterygii</taxon>
        <taxon>Neopterygii</taxon>
        <taxon>Teleostei</taxon>
        <taxon>Ostariophysi</taxon>
        <taxon>Cypriniformes</taxon>
        <taxon>Cyprinidae</taxon>
        <taxon>Cyprininae</taxon>
        <taxon>Sinocyclocheilus</taxon>
    </lineage>
</organism>
<dbReference type="Ensembl" id="ENSSRHT00000075843.1">
    <property type="protein sequence ID" value="ENSSRHP00000073829.1"/>
    <property type="gene ID" value="ENSSRHG00000036698.1"/>
</dbReference>
<name>A0A673LDG7_9TELE</name>
<keyword evidence="13" id="KW-0966">Cell projection</keyword>
<dbReference type="AlphaFoldDB" id="A0A673LDG7"/>
<keyword evidence="8 16" id="KW-0472">Membrane</keyword>